<evidence type="ECO:0000313" key="1">
    <source>
        <dbReference type="EMBL" id="NJP51944.1"/>
    </source>
</evidence>
<reference evidence="1 2" key="1">
    <citation type="submission" date="2020-03" db="EMBL/GenBank/DDBJ databases">
        <title>WGS of actinomycetes isolated from Thailand.</title>
        <authorList>
            <person name="Thawai C."/>
        </authorList>
    </citation>
    <scope>NUCLEOTIDE SEQUENCE [LARGE SCALE GENOMIC DNA]</scope>
    <source>
        <strain evidence="1 2">SBST2-5</strain>
    </source>
</reference>
<dbReference type="RefSeq" id="WP_167996789.1">
    <property type="nucleotide sequence ID" value="NZ_JAATEM010000021.1"/>
</dbReference>
<protein>
    <submittedName>
        <fullName evidence="1">Uncharacterized protein</fullName>
    </submittedName>
</protein>
<evidence type="ECO:0000313" key="2">
    <source>
        <dbReference type="Proteomes" id="UP000730591"/>
    </source>
</evidence>
<organism evidence="1 2">
    <name type="scientific">Streptomyces composti</name>
    <dbReference type="NCBI Taxonomy" id="2720025"/>
    <lineage>
        <taxon>Bacteria</taxon>
        <taxon>Bacillati</taxon>
        <taxon>Actinomycetota</taxon>
        <taxon>Actinomycetes</taxon>
        <taxon>Kitasatosporales</taxon>
        <taxon>Streptomycetaceae</taxon>
        <taxon>Streptomyces</taxon>
    </lineage>
</organism>
<accession>A0ABX1ADT8</accession>
<dbReference type="Proteomes" id="UP000730591">
    <property type="component" value="Unassembled WGS sequence"/>
</dbReference>
<dbReference type="EMBL" id="JAATEM010000021">
    <property type="protein sequence ID" value="NJP51944.1"/>
    <property type="molecule type" value="Genomic_DNA"/>
</dbReference>
<comment type="caution">
    <text evidence="1">The sequence shown here is derived from an EMBL/GenBank/DDBJ whole genome shotgun (WGS) entry which is preliminary data.</text>
</comment>
<gene>
    <name evidence="1" type="ORF">HCJ93_18205</name>
</gene>
<name>A0ABX1ADT8_9ACTN</name>
<sequence>MERPRGQDQLKQAPMPGAVVEATVPPAFSRHFCGDYAFVTFRSQVAEEWNLQMKIALAWCPAAEVLD</sequence>
<proteinExistence type="predicted"/>
<keyword evidence="2" id="KW-1185">Reference proteome</keyword>